<name>A0ACC1K0T0_9FUNG</name>
<sequence length="1111" mass="118953">FGKHIQAQTIPEWAAHYMNYKALKKIINELSTPLPPQTSPSDAAKERLHTVKAAFFFQVDRELEKVNTFYLQKEADFKVRLKSLIEKQRTLGSRGPRNHMATIRALHEAFLNSRHELDKLQNFVEINGTGFRKILKKWDKRSKSSTKELYLARQVEVQPCFNQDVVAELSDTVTKCLSDLEHALDADAEHLTPEPAVHELSLTTQPLPAAPAAARRSSSGFLLDSGISRRVLIDRAESELFHALVLPTTQPAAQTAAEVLATYQAQQTEIQKAGVTRVLWRACSEIKDPGKQRVVLDSGLADLLSVDDINERTLAHEAAIHGALAILQAAVAAGCSADEPDYYNRRPVHYAAINNHEQCLEYLLGQGCSVRAIDDDGNDAFDYAVVGGHIGCARLLLQHDSGVVCRDPERSPVLVLACEKGHEELVRALLAAGAEITSNAQGLHPMHVAARAGFAAIIRVLLAHGAPVDVVDKDLGWTPAFYAASEGNIECLRALLAADCSLAIVDENGRGPAFYAANEGHLASVDLLVNSATATSAAPASASGAGGVNVQASPAAEPAKDPTDAPSLDLDGIPSLSLPPPLIPFRVYGHNFLGKRTRIHIRMQSDSRTGRSPVSFVDARDMVSLRLVAVARPDAGMVPHTVMLPMDTPTATFGFQTDCVEQFRLEFLLYPSFGLQPIGKAVALPSMFAKDSSGVARLPLLDRYLKLVAEISFDFLVVRPFEGAQLQIGGKVETYWKSTNPSQQQGGPGPTVPAASLGFGSPASRPAPASGVSGISAASPMSVADSTVGGSAYGGIPIVISSSLAAEHVCIQVQVCRDSVPVVSSQMYVDLGEPSGTRLRIHGLMYDEFRRVVGAAQAKADAAGAGCGPVPSAETGTATEWHRYLRDSGLALEDVLEILPPRFGVNIQVLDNSLSWSGTNSTIGSARHDTNAYIDAILKTIYKDSAKHMRRGGASQDAAEPDAGGQRNTIFCSYSPTVCVALNWKQPNYAVFLLTTGREPLDSRSPVSARGAASAAGAPSFGPSTNHLSLKEAVRFACTNNMLGIMCSASLLTRVPALIDSIKSNGLVAISFGPENRDEQLCAAQKEHGVDAIMCDGAIQYEPDLSLEYAI</sequence>
<keyword evidence="2" id="KW-1185">Reference proteome</keyword>
<accession>A0ACC1K0T0</accession>
<feature type="non-terminal residue" evidence="1">
    <location>
        <position position="1"/>
    </location>
</feature>
<dbReference type="Proteomes" id="UP001140234">
    <property type="component" value="Unassembled WGS sequence"/>
</dbReference>
<evidence type="ECO:0000313" key="2">
    <source>
        <dbReference type="Proteomes" id="UP001140234"/>
    </source>
</evidence>
<comment type="caution">
    <text evidence="1">The sequence shown here is derived from an EMBL/GenBank/DDBJ whole genome shotgun (WGS) entry which is preliminary data.</text>
</comment>
<protein>
    <submittedName>
        <fullName evidence="1">Phosphate system positive regulatory protein pho81</fullName>
    </submittedName>
</protein>
<evidence type="ECO:0000313" key="1">
    <source>
        <dbReference type="EMBL" id="KAJ2771259.1"/>
    </source>
</evidence>
<organism evidence="1 2">
    <name type="scientific">Coemansia nantahalensis</name>
    <dbReference type="NCBI Taxonomy" id="2789366"/>
    <lineage>
        <taxon>Eukaryota</taxon>
        <taxon>Fungi</taxon>
        <taxon>Fungi incertae sedis</taxon>
        <taxon>Zoopagomycota</taxon>
        <taxon>Kickxellomycotina</taxon>
        <taxon>Kickxellomycetes</taxon>
        <taxon>Kickxellales</taxon>
        <taxon>Kickxellaceae</taxon>
        <taxon>Coemansia</taxon>
    </lineage>
</organism>
<gene>
    <name evidence="1" type="primary">PHO81</name>
    <name evidence="1" type="ORF">IWQ57_002294</name>
</gene>
<proteinExistence type="predicted"/>
<dbReference type="EMBL" id="JANBUJ010000568">
    <property type="protein sequence ID" value="KAJ2771259.1"/>
    <property type="molecule type" value="Genomic_DNA"/>
</dbReference>
<reference evidence="1" key="1">
    <citation type="submission" date="2022-07" db="EMBL/GenBank/DDBJ databases">
        <title>Phylogenomic reconstructions and comparative analyses of Kickxellomycotina fungi.</title>
        <authorList>
            <person name="Reynolds N.K."/>
            <person name="Stajich J.E."/>
            <person name="Barry K."/>
            <person name="Grigoriev I.V."/>
            <person name="Crous P."/>
            <person name="Smith M.E."/>
        </authorList>
    </citation>
    <scope>NUCLEOTIDE SEQUENCE</scope>
    <source>
        <strain evidence="1">CBS 109366</strain>
    </source>
</reference>